<feature type="chain" id="PRO_5030934514" description="Cytochrome b5 heme-binding domain-containing protein" evidence="8">
    <location>
        <begin position="18"/>
        <end position="171"/>
    </location>
</feature>
<evidence type="ECO:0000256" key="4">
    <source>
        <dbReference type="ARBA" id="ARBA00022824"/>
    </source>
</evidence>
<keyword evidence="7" id="KW-0472">Membrane</keyword>
<evidence type="ECO:0000256" key="2">
    <source>
        <dbReference type="ARBA" id="ARBA00022617"/>
    </source>
</evidence>
<evidence type="ECO:0000259" key="9">
    <source>
        <dbReference type="SMART" id="SM01117"/>
    </source>
</evidence>
<evidence type="ECO:0000256" key="3">
    <source>
        <dbReference type="ARBA" id="ARBA00022723"/>
    </source>
</evidence>
<feature type="transmembrane region" description="Helical" evidence="7">
    <location>
        <begin position="26"/>
        <end position="48"/>
    </location>
</feature>
<proteinExistence type="inferred from homology"/>
<organism evidence="10">
    <name type="scientific">Palpitomonas bilix</name>
    <dbReference type="NCBI Taxonomy" id="652834"/>
    <lineage>
        <taxon>Eukaryota</taxon>
        <taxon>Eukaryota incertae sedis</taxon>
    </lineage>
</organism>
<name>A0A7S3GLW1_9EUKA</name>
<dbReference type="AlphaFoldDB" id="A0A7S3GLW1"/>
<evidence type="ECO:0000313" key="10">
    <source>
        <dbReference type="EMBL" id="CAE0270736.1"/>
    </source>
</evidence>
<evidence type="ECO:0000256" key="1">
    <source>
        <dbReference type="ARBA" id="ARBA00004240"/>
    </source>
</evidence>
<gene>
    <name evidence="10" type="ORF">PBIL07802_LOCUS33091</name>
</gene>
<keyword evidence="2" id="KW-0349">Heme</keyword>
<dbReference type="InterPro" id="IPR050577">
    <property type="entry name" value="MAPR/NEUFC/NENF-like"/>
</dbReference>
<evidence type="ECO:0000256" key="8">
    <source>
        <dbReference type="SAM" id="SignalP"/>
    </source>
</evidence>
<keyword evidence="8" id="KW-0732">Signal</keyword>
<dbReference type="PANTHER" id="PTHR10281">
    <property type="entry name" value="MEMBRANE-ASSOCIATED PROGESTERONE RECEPTOR COMPONENT-RELATED"/>
    <property type="match status" value="1"/>
</dbReference>
<keyword evidence="7" id="KW-1133">Transmembrane helix</keyword>
<dbReference type="GO" id="GO:0016020">
    <property type="term" value="C:membrane"/>
    <property type="evidence" value="ECO:0007669"/>
    <property type="project" value="TreeGrafter"/>
</dbReference>
<dbReference type="InterPro" id="IPR036400">
    <property type="entry name" value="Cyt_B5-like_heme/steroid_sf"/>
</dbReference>
<dbReference type="GO" id="GO:0005783">
    <property type="term" value="C:endoplasmic reticulum"/>
    <property type="evidence" value="ECO:0007669"/>
    <property type="project" value="UniProtKB-SubCell"/>
</dbReference>
<dbReference type="SUPFAM" id="SSF55856">
    <property type="entry name" value="Cytochrome b5-like heme/steroid binding domain"/>
    <property type="match status" value="1"/>
</dbReference>
<feature type="domain" description="Cytochrome b5 heme-binding" evidence="9">
    <location>
        <begin position="70"/>
        <end position="166"/>
    </location>
</feature>
<dbReference type="EMBL" id="HBIB01050084">
    <property type="protein sequence ID" value="CAE0270736.1"/>
    <property type="molecule type" value="Transcribed_RNA"/>
</dbReference>
<keyword evidence="4" id="KW-0256">Endoplasmic reticulum</keyword>
<keyword evidence="5" id="KW-0408">Iron</keyword>
<feature type="signal peptide" evidence="8">
    <location>
        <begin position="1"/>
        <end position="17"/>
    </location>
</feature>
<evidence type="ECO:0000256" key="7">
    <source>
        <dbReference type="SAM" id="Phobius"/>
    </source>
</evidence>
<sequence>MKPTILALFALIGCCAGEGRTAVVEAAPMTTMDAVIWGVLLISAALFISRRWTKKEEPEPPLPEPEKRDYTEEELTKYNGSDPSLPLLLSIKGVIFDVTPKPSFYGPEGPYNCFTGRDCSRGFALHSTREEDCHDNLEGLTKFDLEQLDNWYDSFEMKYDLVGKLIKSQSK</sequence>
<evidence type="ECO:0000256" key="5">
    <source>
        <dbReference type="ARBA" id="ARBA00023004"/>
    </source>
</evidence>
<keyword evidence="3" id="KW-0479">Metal-binding</keyword>
<dbReference type="FunFam" id="3.10.120.10:FF:000003">
    <property type="entry name" value="membrane-associated progesterone receptor component 1"/>
    <property type="match status" value="1"/>
</dbReference>
<comment type="similarity">
    <text evidence="6">Belongs to the cytochrome b5 family. MAPR subfamily.</text>
</comment>
<dbReference type="PANTHER" id="PTHR10281:SF72">
    <property type="entry name" value="NEUDESIN"/>
    <property type="match status" value="1"/>
</dbReference>
<comment type="subcellular location">
    <subcellularLocation>
        <location evidence="1">Endoplasmic reticulum</location>
    </subcellularLocation>
</comment>
<protein>
    <recommendedName>
        <fullName evidence="9">Cytochrome b5 heme-binding domain-containing protein</fullName>
    </recommendedName>
</protein>
<accession>A0A7S3GLW1</accession>
<dbReference type="Pfam" id="PF00173">
    <property type="entry name" value="Cyt-b5"/>
    <property type="match status" value="1"/>
</dbReference>
<reference evidence="10" key="1">
    <citation type="submission" date="2021-01" db="EMBL/GenBank/DDBJ databases">
        <authorList>
            <person name="Corre E."/>
            <person name="Pelletier E."/>
            <person name="Niang G."/>
            <person name="Scheremetjew M."/>
            <person name="Finn R."/>
            <person name="Kale V."/>
            <person name="Holt S."/>
            <person name="Cochrane G."/>
            <person name="Meng A."/>
            <person name="Brown T."/>
            <person name="Cohen L."/>
        </authorList>
    </citation>
    <scope>NUCLEOTIDE SEQUENCE</scope>
    <source>
        <strain evidence="10">NIES-2562</strain>
    </source>
</reference>
<dbReference type="SMART" id="SM01117">
    <property type="entry name" value="Cyt-b5"/>
    <property type="match status" value="1"/>
</dbReference>
<dbReference type="GO" id="GO:0046872">
    <property type="term" value="F:metal ion binding"/>
    <property type="evidence" value="ECO:0007669"/>
    <property type="project" value="UniProtKB-KW"/>
</dbReference>
<keyword evidence="7" id="KW-0812">Transmembrane</keyword>
<dbReference type="InterPro" id="IPR001199">
    <property type="entry name" value="Cyt_B5-like_heme/steroid-bd"/>
</dbReference>
<dbReference type="Gene3D" id="3.10.120.10">
    <property type="entry name" value="Cytochrome b5-like heme/steroid binding domain"/>
    <property type="match status" value="1"/>
</dbReference>
<evidence type="ECO:0000256" key="6">
    <source>
        <dbReference type="ARBA" id="ARBA00038357"/>
    </source>
</evidence>